<evidence type="ECO:0000313" key="1">
    <source>
        <dbReference type="EMBL" id="KAJ1370535.1"/>
    </source>
</evidence>
<name>A0AAD5WHY5_PARTN</name>
<sequence>MEVIEAPIAAVNAALGRVAGDWADSCVSNRTTTIVAVLHAKSYKVETRSSGSLIAHLVK</sequence>
<gene>
    <name evidence="1" type="ORF">KIN20_032271</name>
</gene>
<accession>A0AAD5WHY5</accession>
<organism evidence="1 2">
    <name type="scientific">Parelaphostrongylus tenuis</name>
    <name type="common">Meningeal worm</name>
    <dbReference type="NCBI Taxonomy" id="148309"/>
    <lineage>
        <taxon>Eukaryota</taxon>
        <taxon>Metazoa</taxon>
        <taxon>Ecdysozoa</taxon>
        <taxon>Nematoda</taxon>
        <taxon>Chromadorea</taxon>
        <taxon>Rhabditida</taxon>
        <taxon>Rhabditina</taxon>
        <taxon>Rhabditomorpha</taxon>
        <taxon>Strongyloidea</taxon>
        <taxon>Metastrongylidae</taxon>
        <taxon>Parelaphostrongylus</taxon>
    </lineage>
</organism>
<comment type="caution">
    <text evidence="1">The sequence shown here is derived from an EMBL/GenBank/DDBJ whole genome shotgun (WGS) entry which is preliminary data.</text>
</comment>
<evidence type="ECO:0000313" key="2">
    <source>
        <dbReference type="Proteomes" id="UP001196413"/>
    </source>
</evidence>
<dbReference type="AlphaFoldDB" id="A0AAD5WHY5"/>
<proteinExistence type="predicted"/>
<dbReference type="EMBL" id="JAHQIW010006792">
    <property type="protein sequence ID" value="KAJ1370535.1"/>
    <property type="molecule type" value="Genomic_DNA"/>
</dbReference>
<keyword evidence="2" id="KW-1185">Reference proteome</keyword>
<protein>
    <submittedName>
        <fullName evidence="1">Uncharacterized protein</fullName>
    </submittedName>
</protein>
<reference evidence="1" key="1">
    <citation type="submission" date="2021-06" db="EMBL/GenBank/DDBJ databases">
        <title>Parelaphostrongylus tenuis whole genome reference sequence.</title>
        <authorList>
            <person name="Garwood T.J."/>
            <person name="Larsen P.A."/>
            <person name="Fountain-Jones N.M."/>
            <person name="Garbe J.R."/>
            <person name="Macchietto M.G."/>
            <person name="Kania S.A."/>
            <person name="Gerhold R.W."/>
            <person name="Richards J.E."/>
            <person name="Wolf T.M."/>
        </authorList>
    </citation>
    <scope>NUCLEOTIDE SEQUENCE</scope>
    <source>
        <strain evidence="1">MNPRO001-30</strain>
        <tissue evidence="1">Meninges</tissue>
    </source>
</reference>
<dbReference type="Proteomes" id="UP001196413">
    <property type="component" value="Unassembled WGS sequence"/>
</dbReference>